<evidence type="ECO:0000313" key="2">
    <source>
        <dbReference type="Proteomes" id="UP001062846"/>
    </source>
</evidence>
<gene>
    <name evidence="1" type="ORF">RHMOL_Rhmol02G0189500</name>
</gene>
<dbReference type="EMBL" id="CM046389">
    <property type="protein sequence ID" value="KAI8568323.1"/>
    <property type="molecule type" value="Genomic_DNA"/>
</dbReference>
<evidence type="ECO:0000313" key="1">
    <source>
        <dbReference type="EMBL" id="KAI8568323.1"/>
    </source>
</evidence>
<dbReference type="Proteomes" id="UP001062846">
    <property type="component" value="Chromosome 2"/>
</dbReference>
<organism evidence="1 2">
    <name type="scientific">Rhododendron molle</name>
    <name type="common">Chinese azalea</name>
    <name type="synonym">Azalea mollis</name>
    <dbReference type="NCBI Taxonomy" id="49168"/>
    <lineage>
        <taxon>Eukaryota</taxon>
        <taxon>Viridiplantae</taxon>
        <taxon>Streptophyta</taxon>
        <taxon>Embryophyta</taxon>
        <taxon>Tracheophyta</taxon>
        <taxon>Spermatophyta</taxon>
        <taxon>Magnoliopsida</taxon>
        <taxon>eudicotyledons</taxon>
        <taxon>Gunneridae</taxon>
        <taxon>Pentapetalae</taxon>
        <taxon>asterids</taxon>
        <taxon>Ericales</taxon>
        <taxon>Ericaceae</taxon>
        <taxon>Ericoideae</taxon>
        <taxon>Rhodoreae</taxon>
        <taxon>Rhododendron</taxon>
    </lineage>
</organism>
<accession>A0ACC0PRH2</accession>
<keyword evidence="2" id="KW-1185">Reference proteome</keyword>
<proteinExistence type="predicted"/>
<sequence length="886" mass="99189">MATSLFMFDSHFQIITKLSGPPHSAVKDFDPSKYITPIERPRPVVTIIEDNHVMFARTVYEEEIEEFGRVPIYFYDPYAPTDDYWLIDEVDNSEAEEVKEEESTDNDPLDEISLNLLFDERVTNNEIRVIHPITDRFSNWWGFVGTRRVDNSDEAEIEAQLEEMMAMANQMALQDLQGDNDESANQSDNEVLMINLGDEKDCSELIVDAEKGAYPNWIVEHTLRYQNVDFDLSSNSDSKSTQFESSSSSFQTTESSEENLLNSASSLDSPYFNVTNPSPSPSLTDRFQSNPPPPEADMRAVGWAVADNMDYATPLINEWSALELDGFLQQLEYLPFDQAWYDGWMAGHEAAMIDPLDEFSLYMLFHQAEPLVPEEEYNWDPRLIWQDPLDLDPNPLHGYAMPDYMIHYVEDDLVQEDSRVLGDHIPTFNSVFDSVCITDHDPCSYITNGGLPRPEVPYPSNRDCSIMVTDLIPPANLWDVDEVVDVQVGIEVWVVNRSLTEGGLWDVPFMTNPEPITEVAAVADLSFWDSLLMKDLAEDLGLDMEVPKSATATDKRKRCASSGNVQNVTRSGRIFQPANLQAGALSNPSNQRNELIAFPKSAPLEGLTGSLAADLVQRQLERIPATISIWGLICSSREHRQRLCHALSRLEIQADITPEAMVSLILPPTSKHTMVFTDKDLPVEGVDHNRPLHITVKCRGLWIPTVLIDNGSAINVCSMRVAYRLGLTKKDFAPSSLAVKAYDGTRHMVEGTLMLKLDAEGFEMDVEFHVVDIPATFNLLLGRPWLRRSDIMAVPSTLHQKVILGLPTGTLTICGDSGIRPLKEDGTPILGILHGEDDVDLGGFSFDTSGSVLAINVDGDFLISFVAMDIMLRMSYFPGLGLGIRQ</sequence>
<protein>
    <submittedName>
        <fullName evidence="1">Uncharacterized protein</fullName>
    </submittedName>
</protein>
<comment type="caution">
    <text evidence="1">The sequence shown here is derived from an EMBL/GenBank/DDBJ whole genome shotgun (WGS) entry which is preliminary data.</text>
</comment>
<name>A0ACC0PRH2_RHOML</name>
<reference evidence="1" key="1">
    <citation type="submission" date="2022-02" db="EMBL/GenBank/DDBJ databases">
        <title>Plant Genome Project.</title>
        <authorList>
            <person name="Zhang R.-G."/>
        </authorList>
    </citation>
    <scope>NUCLEOTIDE SEQUENCE</scope>
    <source>
        <strain evidence="1">AT1</strain>
    </source>
</reference>